<comment type="similarity">
    <text evidence="1 4">Belongs to the VPS13 family.</text>
</comment>
<dbReference type="PANTHER" id="PTHR16166">
    <property type="entry name" value="VACUOLAR PROTEIN SORTING-ASSOCIATED PROTEIN VPS13"/>
    <property type="match status" value="1"/>
</dbReference>
<protein>
    <recommendedName>
        <fullName evidence="4">Vacuolar protein sorting-associated protein</fullName>
    </recommendedName>
</protein>
<evidence type="ECO:0000256" key="2">
    <source>
        <dbReference type="ARBA" id="ARBA00022448"/>
    </source>
</evidence>
<dbReference type="GO" id="GO:0045053">
    <property type="term" value="P:protein retention in Golgi apparatus"/>
    <property type="evidence" value="ECO:0007669"/>
    <property type="project" value="UniProtKB-UniRule"/>
</dbReference>
<comment type="caution">
    <text evidence="8">The sequence shown here is derived from an EMBL/GenBank/DDBJ whole genome shotgun (WGS) entry which is preliminary data.</text>
</comment>
<dbReference type="InterPro" id="IPR056748">
    <property type="entry name" value="VPS13-like_C"/>
</dbReference>
<dbReference type="Pfam" id="PF25037">
    <property type="entry name" value="VPS13_C"/>
    <property type="match status" value="1"/>
</dbReference>
<feature type="domain" description="Chorein N-terminal" evidence="5">
    <location>
        <begin position="1"/>
        <end position="1186"/>
    </location>
</feature>
<reference evidence="8" key="1">
    <citation type="submission" date="2022-12" db="EMBL/GenBank/DDBJ databases">
        <authorList>
            <person name="Brejova B."/>
        </authorList>
    </citation>
    <scope>NUCLEOTIDE SEQUENCE</scope>
</reference>
<feature type="domain" description="Intermembrane lipid transfer protein VPS13-like C-terminal" evidence="7">
    <location>
        <begin position="2927"/>
        <end position="3031"/>
    </location>
</feature>
<dbReference type="EMBL" id="CANTUO010000004">
    <property type="protein sequence ID" value="CAI5759546.1"/>
    <property type="molecule type" value="Genomic_DNA"/>
</dbReference>
<proteinExistence type="inferred from homology"/>
<dbReference type="GO" id="GO:0005794">
    <property type="term" value="C:Golgi apparatus"/>
    <property type="evidence" value="ECO:0007669"/>
    <property type="project" value="UniProtKB-UniRule"/>
</dbReference>
<dbReference type="Pfam" id="PF25036">
    <property type="entry name" value="VPS13_VAB"/>
    <property type="match status" value="1"/>
</dbReference>
<accession>A0A9W4TW99</accession>
<keyword evidence="4" id="KW-0333">Golgi apparatus</keyword>
<evidence type="ECO:0000256" key="3">
    <source>
        <dbReference type="ARBA" id="ARBA00023055"/>
    </source>
</evidence>
<keyword evidence="3 4" id="KW-0445">Lipid transport</keyword>
<evidence type="ECO:0000259" key="6">
    <source>
        <dbReference type="Pfam" id="PF25036"/>
    </source>
</evidence>
<dbReference type="GO" id="GO:0006623">
    <property type="term" value="P:protein targeting to vacuole"/>
    <property type="evidence" value="ECO:0007669"/>
    <property type="project" value="TreeGrafter"/>
</dbReference>
<keyword evidence="9" id="KW-1185">Reference proteome</keyword>
<evidence type="ECO:0000259" key="7">
    <source>
        <dbReference type="Pfam" id="PF25037"/>
    </source>
</evidence>
<dbReference type="InterPro" id="IPR017148">
    <property type="entry name" value="VPS13_fungi"/>
</dbReference>
<dbReference type="GO" id="GO:0007005">
    <property type="term" value="P:mitochondrion organization"/>
    <property type="evidence" value="ECO:0007669"/>
    <property type="project" value="TreeGrafter"/>
</dbReference>
<evidence type="ECO:0000259" key="5">
    <source>
        <dbReference type="Pfam" id="PF12624"/>
    </source>
</evidence>
<keyword evidence="2 4" id="KW-0813">Transport</keyword>
<dbReference type="Proteomes" id="UP001152885">
    <property type="component" value="Unassembled WGS sequence"/>
</dbReference>
<comment type="function">
    <text evidence="4">Mediates the transfer of lipids between membranes at organelle contact sites. May play a role in mitochondrial lipid homeostasis.</text>
</comment>
<sequence length="3057" mass="347512">MFEGVVANLLNRILGAYLENFDPKQLNIGIWSGDVKLKNLRLKKESLDKFKLPIDVKFGHLGELTLQIPWSNLKGKPVKIIIEDLYVLASPIILTNFDPEEEEKRHQAIKQAKLKELETILKAKSQELGKDLANETFTDSLFTKIIDNLQITIKSIHIRYEDQTILTENPYSVGIHLDELSAVSTDDNWQPSFISITQLLTKKLLTLNKFSCYMETQTSNLFQNNDEILQFFQNSTPTEYLLKPVSGTGKLTINKAGSTEKAPHISSELYFEEFGVELNSEQYQDILWTASKFHWLMKTEKFRKFRPTLPPNEAPKKWFQYAANCVLDEIHEKNYKWTWQYFEKRRNERKSYIHLWKLKLENALSVDDQNTLDLLEHDLSYEDIKFYRSITRNEIKRENPNETRLFDCEDTGMTSNNNNNNNNTNNKGWFSGWWGGNNESRKEEDQQNGKNLSLTDEQRKALYDTIDYDENQITSIDVPNDRVTLQVFAQLQKGGLSIKRNKSSTNLAEVVFEGCKTQFYQRPDSMLSNFQIEEFRVEDGTGETLYKHIVSVKQAILDSNKPKTNEEPFFQISFEKNPLDGSADSKLLGKLKSMTIFYNPKFVEEVIKFFTPPKIHLDTIGAIMNAAEATVEGLTTQTRLGLEYALEEHKTVNLKLDLQAPLIIMPLDPKSFKSPVAILDAGRLSVVSDLVEKSKIQQFKDKINYTMDDWKNLTNLMYDKFHLNLRNAQFLVGHDIKSTMEQLHRKGKRPDLILGNFDLNLLLGVSILPDAHNLAKIKLGGKVSEVKLSINDYQYKTLMKIIDAAVPSTESTLLEESSVFDAFGENNEDLEIEDVEVHSRTDVKSESNDQRQFQFDFCVETVQISLLRCIDGVTLEAEPLIDIIGDSLNLDFYKTLNDLHLKLSVSDITCIDHIEKSGVDEFQKLITSNANGEKGKNLLNMTYSRIQRSVDYNGKHLVIFDQDIDMQIATVKFIISRMSLLSILNFMQNTFTDTNAAPTPADELNHNSVDEEAAPQKINLKVSLDSIILVLNEDGLKLATIQLSSAEILLFLLPEAMDVKGKLGDLSLEDETNQVSTKDHQIRNLISIQGHNLAEFSYKTFDAKESKPSEVELKTGAVKINFIESSFNRVFTYLNQFQKMKSIYDSTREAAINQAAQLPNQIKFNLNVQAPTIVFPLMIDDKFKEIVADLGELYAFNEYKQDVNAIKFGIRNISLLSNTSDHIESMDKHTSEILKDLDIDFDVDWVEKYVKGKTTFAINGKIPDLEMLLTDDQLKMLIQLSDSVTRAFALDDSDNLEDVEEEAANANEVLKHEIDSGKVQRSSNELKIGKVDVPENHKLVDFTFSIPKLSLTIGNQDLQNFEIIKLSTFTLNAFDVNFEMNQNTSFASYLKIKSFVVEDVRQKTESKFPIIIPNADDVDNQFVLSANSSENKNITFMLTIEKPRTILALDYLFELQTFFNKATQVNQHPELKPSRKSISSSNLENKANVKPQKIGFSINIIQPSVILLANDADENTEAIVFKVEQVLITKQNIISLAANNIGMYLALMSDSENKKYRIIDDFSISFAHDDRGSTATEFLTNIQASIDPLIIRVSLRDIRLAVGIVNRGNELYNKHQGVKTEPLDDDYKLSEDLKRKLSHYAPSIVSSFSNEQRTITNDIPEGTVIVKGEEFSASVGGLRFVLIGDVSELPVVDVNIKPFETRAINWSTDLSAEIHVEHFINIFNYAKSAWEPLIEPWPIAIYASKSTHPQSKLLIEVISRHLAEITITSKSVALLSQISNLITSDEKLKPRGQDYPYVIVNESGFDINVWASGSKDKITEIKCWESCPWTFEDWRKIRENLDTNSDCMLGVSFIDSPYQDINNVKAGIVGEELYVLYPPKEKVHNRLSVDIVLRDDNVKIIKIKSTISIENDADIPIIINVADEKEHLELEIPSKEFKSIPITLVYNGKLRIKPQLQTSYGWSKEEIYWKQIMRSGISLKCLATNENDHSIYHFQAEAIYDEDEPLAKVYPHFKLVVSAPLEIENLLPFDFKYRLYDKNAGKDWTGTVKKGVKSYVHVVSLENLLLLSVEPENGKTEKSRFAIINQQKKSDFEREDSILMKYEDGRILKLRIYYPRKQKDSTSLKVVIYSPYVILNRSNLNLFVEQRGNAIQQLGKQSGHLEYGVVKPFMFSFDKDGDRKNRAIIKADDTDWSPPMSFDAIGQSNEVKLQINGKQKEINLGVTISEGEGKYNLTKVISIAPRYVFMNKLDEDLLILETGTTKDKTIKAGEFLPLYELRNIEKKSIMVKFLQNSDKWSPPFAIDDVGQLFIKIYKNNIGQVLVKATMLLENATMFIHLENGNNEWPYSIRNFTNEEFYIYQNDPNINANGEIVKSETPYKPIYYKIPPKSVMPYAYDYPNAIIKELMVRSHGRERAVNLAEIGNLKPFRLSAFQERKQCIVDFNVVADGPTQSLIITNYDPSTSLYKIKGGSASTATVSTSNQTHFEAVENDENYHTKIVTKFEGFGISLVNTKNQELCYITLKGLELRYNESNLYQNVSIKLKWIQIDNQLYGGIFPIVLYPTMIPKSGQELNNHPAFSASACKVKDDTHGVLFLKYATLLLQEMTMEIDEDFLFALLDFSKFPGASWNKEHVDKLCDDSLDIPQPVKLNESNDMYFEALHLQPIQANLSFVRTERVNAEDKGSSQNTLMFFFNVLTMAIGNINDAPIRLNALFIENIRVPTPILIDSIQTHYSQAFFYQLHNIVGSADFLGNPVGLFNLLSSGVLDIFYEPYQGFVLNDRPQELGIGIAKGGLSFVKKSVFGFSDSFAKVTGSIAKGLSVATMDKKFQERRRLNTKRNKPKHALYGFASGANSFFESISSGVSGVATAPIEGAASGGTEGFFKGLGKGILGLPTKTAIGIFDLASNVGEGIRNTTTVFDNEALDKVRLPRFIDSNTIIKPYSKREAQGQFWMHSIDGGLYYNERYLAHLLLAGQEKAILVTYKKIFMFDINKLLTEWIIDFDKIKAISVMPTGLNIEFQSRKGQFIPIPDRAERTFIYNKISIAVEEFNKHCQVIL</sequence>
<evidence type="ECO:0000256" key="1">
    <source>
        <dbReference type="ARBA" id="ARBA00006545"/>
    </source>
</evidence>
<dbReference type="PIRSF" id="PIRSF037235">
    <property type="entry name" value="VPS13_fungi"/>
    <property type="match status" value="1"/>
</dbReference>
<dbReference type="GO" id="GO:0045324">
    <property type="term" value="P:late endosome to vacuole transport"/>
    <property type="evidence" value="ECO:0007669"/>
    <property type="project" value="UniProtKB-UniRule"/>
</dbReference>
<evidence type="ECO:0000313" key="9">
    <source>
        <dbReference type="Proteomes" id="UP001152885"/>
    </source>
</evidence>
<dbReference type="OrthoDB" id="428159at2759"/>
<evidence type="ECO:0000313" key="8">
    <source>
        <dbReference type="EMBL" id="CAI5759546.1"/>
    </source>
</evidence>
<organism evidence="8 9">
    <name type="scientific">Candida verbasci</name>
    <dbReference type="NCBI Taxonomy" id="1227364"/>
    <lineage>
        <taxon>Eukaryota</taxon>
        <taxon>Fungi</taxon>
        <taxon>Dikarya</taxon>
        <taxon>Ascomycota</taxon>
        <taxon>Saccharomycotina</taxon>
        <taxon>Pichiomycetes</taxon>
        <taxon>Debaryomycetaceae</taxon>
        <taxon>Candida/Lodderomyces clade</taxon>
        <taxon>Candida</taxon>
    </lineage>
</organism>
<dbReference type="InterPro" id="IPR009543">
    <property type="entry name" value="VPS13_VAB"/>
</dbReference>
<dbReference type="InterPro" id="IPR026854">
    <property type="entry name" value="VPS13_N"/>
</dbReference>
<feature type="domain" description="Vacuolar protein sorting-associated protein 13 VPS13 adaptor binding" evidence="6">
    <location>
        <begin position="1833"/>
        <end position="2401"/>
    </location>
</feature>
<name>A0A9W4TW99_9ASCO</name>
<dbReference type="GO" id="GO:0006869">
    <property type="term" value="P:lipid transport"/>
    <property type="evidence" value="ECO:0007669"/>
    <property type="project" value="UniProtKB-KW"/>
</dbReference>
<dbReference type="Pfam" id="PF12624">
    <property type="entry name" value="VPS13_N"/>
    <property type="match status" value="1"/>
</dbReference>
<evidence type="ECO:0000256" key="4">
    <source>
        <dbReference type="PIRNR" id="PIRNR037235"/>
    </source>
</evidence>
<dbReference type="InterPro" id="IPR026847">
    <property type="entry name" value="VPS13"/>
</dbReference>
<gene>
    <name evidence="8" type="ORF">CANVERA_P4057</name>
</gene>
<dbReference type="PANTHER" id="PTHR16166:SF93">
    <property type="entry name" value="INTERMEMBRANE LIPID TRANSFER PROTEIN VPS13"/>
    <property type="match status" value="1"/>
</dbReference>